<sequence>MPCCAPGGPPAAAAGRCEVREAGLGTGAGAGVVRPAGARPPLDAALLLGLARERWGLDVRRWRELGSQQDRNLRLDTDRGRLLLKLSGPTSPEPVLAAQDAVLHHLAGAGTGVRLPEPVPALDGTLRHAVGDGLVVRVLTWVDGEPLGERAHLAPVVLHGLGDVVGRLSAALAAVGHPGLDRVQEWDLRQGAAVVEQLRGDVPAARRRTVAEAAAGAAAALAPLVASLPVQAVHGDATDDNVVGTQGRDGRLVPDGVIDFGDLGLGWRVADLAVACTGALRHADDPFAVLPVVRGFAGHVRLDDAELDALWPLVVLRGAVLVASGEHQVAVDPGNAYAAEAREQEWAILRRALSVPPALMGLAVRRALGRPLPAPLAAAHEEVRRAAPLVDLPAGTRVLDLSPTSALLDEGRWLQERVEDDLVEEALAAGAPAVVLRWGEHRLTRTVPGARDEPATYALHARVRSRRPLPVGAAPPGVPWRVRLEGAGTTDLAVQVVLGPEPPALTTGSRAGAWAALSPDPSPLLGLDVAAPKPDPGLLGRRRAAFTSAQESYYAEPPQVERGWREHLVDVRGRAYVDVVNNVTLLGHGHPRVAAAVARQWRLLNTNSRFHVAAVTELCERLAALAPDPLDTVLLVNSGSEAVDLALRLARAWTGREDVAALREAYHGWTVASDAVSTSALDNPHAAATRPPWVHLLDAPNAYRGRHRGPGSGAAYARDAVQVLDGLAAAGRPPGAFVCEPLLGNAGGLVLPEGYLPAVYDAVRRHGGLCVADEVQVGYGRTGRWFWAFEQHGVVPDVITVAKAMGDGHPLGAVLTRREVAEALAREGSFFSSAGGSTVSCVVGLTVLDVLEEERLQDAARDVGAHLRARLEDLARRHPLVGAVHGTGLYQGVELVRDRATLEPASEEAYAVCERLLELGVVCQPAGDRGNVLKAKPPLCLSRKSADAFVDRLDEVLREGW</sequence>
<evidence type="ECO:0000256" key="2">
    <source>
        <dbReference type="ARBA" id="ARBA00022898"/>
    </source>
</evidence>
<dbReference type="Proteomes" id="UP000265614">
    <property type="component" value="Unassembled WGS sequence"/>
</dbReference>
<reference evidence="4 5" key="1">
    <citation type="submission" date="2018-09" db="EMBL/GenBank/DDBJ databases">
        <title>YIM 75000 draft genome.</title>
        <authorList>
            <person name="Tang S."/>
            <person name="Feng Y."/>
        </authorList>
    </citation>
    <scope>NUCLEOTIDE SEQUENCE [LARGE SCALE GENOMIC DNA]</scope>
    <source>
        <strain evidence="4 5">YIM 75000</strain>
    </source>
</reference>
<keyword evidence="5" id="KW-1185">Reference proteome</keyword>
<dbReference type="InterPro" id="IPR005814">
    <property type="entry name" value="Aminotrans_3"/>
</dbReference>
<dbReference type="EMBL" id="QZEZ01000003">
    <property type="protein sequence ID" value="RJK96461.1"/>
    <property type="molecule type" value="Genomic_DNA"/>
</dbReference>
<dbReference type="PROSITE" id="PS00600">
    <property type="entry name" value="AA_TRANSFER_CLASS_3"/>
    <property type="match status" value="1"/>
</dbReference>
<dbReference type="Gene3D" id="3.90.1200.10">
    <property type="match status" value="1"/>
</dbReference>
<dbReference type="InterPro" id="IPR049704">
    <property type="entry name" value="Aminotrans_3_PPA_site"/>
</dbReference>
<organism evidence="4 5">
    <name type="scientific">Vallicoccus soli</name>
    <dbReference type="NCBI Taxonomy" id="2339232"/>
    <lineage>
        <taxon>Bacteria</taxon>
        <taxon>Bacillati</taxon>
        <taxon>Actinomycetota</taxon>
        <taxon>Actinomycetes</taxon>
        <taxon>Motilibacterales</taxon>
        <taxon>Vallicoccaceae</taxon>
        <taxon>Vallicoccus</taxon>
    </lineage>
</organism>
<comment type="similarity">
    <text evidence="1">Belongs to the class-III pyridoxal-phosphate-dependent aminotransferase family.</text>
</comment>
<dbReference type="InterPro" id="IPR015421">
    <property type="entry name" value="PyrdxlP-dep_Trfase_major"/>
</dbReference>
<dbReference type="OrthoDB" id="9801052at2"/>
<dbReference type="GO" id="GO:0008483">
    <property type="term" value="F:transaminase activity"/>
    <property type="evidence" value="ECO:0007669"/>
    <property type="project" value="UniProtKB-KW"/>
</dbReference>
<dbReference type="Pfam" id="PF00202">
    <property type="entry name" value="Aminotran_3"/>
    <property type="match status" value="1"/>
</dbReference>
<dbReference type="PANTHER" id="PTHR45688">
    <property type="match status" value="1"/>
</dbReference>
<proteinExistence type="inferred from homology"/>
<keyword evidence="2" id="KW-0663">Pyridoxal phosphate</keyword>
<dbReference type="SUPFAM" id="SSF56112">
    <property type="entry name" value="Protein kinase-like (PK-like)"/>
    <property type="match status" value="1"/>
</dbReference>
<protein>
    <submittedName>
        <fullName evidence="4">Aminotransferase class III-fold pyridoxal phosphate-dependent enzyme</fullName>
    </submittedName>
</protein>
<dbReference type="Gene3D" id="3.90.1150.10">
    <property type="entry name" value="Aspartate Aminotransferase, domain 1"/>
    <property type="match status" value="1"/>
</dbReference>
<dbReference type="InterPro" id="IPR011009">
    <property type="entry name" value="Kinase-like_dom_sf"/>
</dbReference>
<dbReference type="SUPFAM" id="SSF53383">
    <property type="entry name" value="PLP-dependent transferases"/>
    <property type="match status" value="1"/>
</dbReference>
<keyword evidence="4" id="KW-0808">Transferase</keyword>
<evidence type="ECO:0000313" key="4">
    <source>
        <dbReference type="EMBL" id="RJK96461.1"/>
    </source>
</evidence>
<keyword evidence="4" id="KW-0032">Aminotransferase</keyword>
<dbReference type="Pfam" id="PF01636">
    <property type="entry name" value="APH"/>
    <property type="match status" value="1"/>
</dbReference>
<evidence type="ECO:0000313" key="5">
    <source>
        <dbReference type="Proteomes" id="UP000265614"/>
    </source>
</evidence>
<dbReference type="InterPro" id="IPR015422">
    <property type="entry name" value="PyrdxlP-dep_Trfase_small"/>
</dbReference>
<feature type="domain" description="Aminoglycoside phosphotransferase" evidence="3">
    <location>
        <begin position="63"/>
        <end position="296"/>
    </location>
</feature>
<accession>A0A3A3Z052</accession>
<gene>
    <name evidence="4" type="ORF">D5H78_09595</name>
</gene>
<evidence type="ECO:0000256" key="1">
    <source>
        <dbReference type="ARBA" id="ARBA00008954"/>
    </source>
</evidence>
<name>A0A3A3Z052_9ACTN</name>
<dbReference type="Gene3D" id="3.40.640.10">
    <property type="entry name" value="Type I PLP-dependent aspartate aminotransferase-like (Major domain)"/>
    <property type="match status" value="1"/>
</dbReference>
<evidence type="ECO:0000259" key="3">
    <source>
        <dbReference type="Pfam" id="PF01636"/>
    </source>
</evidence>
<dbReference type="PANTHER" id="PTHR45688:SF13">
    <property type="entry name" value="ALANINE--GLYOXYLATE AMINOTRANSFERASE 2-LIKE"/>
    <property type="match status" value="1"/>
</dbReference>
<dbReference type="CDD" id="cd00610">
    <property type="entry name" value="OAT_like"/>
    <property type="match status" value="1"/>
</dbReference>
<dbReference type="InterPro" id="IPR002575">
    <property type="entry name" value="Aminoglycoside_PTrfase"/>
</dbReference>
<dbReference type="GO" id="GO:0030170">
    <property type="term" value="F:pyridoxal phosphate binding"/>
    <property type="evidence" value="ECO:0007669"/>
    <property type="project" value="InterPro"/>
</dbReference>
<dbReference type="InterPro" id="IPR015424">
    <property type="entry name" value="PyrdxlP-dep_Trfase"/>
</dbReference>
<dbReference type="AlphaFoldDB" id="A0A3A3Z052"/>
<comment type="caution">
    <text evidence="4">The sequence shown here is derived from an EMBL/GenBank/DDBJ whole genome shotgun (WGS) entry which is preliminary data.</text>
</comment>